<name>A0A316YYU0_9BASI</name>
<organism evidence="1 2">
    <name type="scientific">Tilletiopsis washingtonensis</name>
    <dbReference type="NCBI Taxonomy" id="58919"/>
    <lineage>
        <taxon>Eukaryota</taxon>
        <taxon>Fungi</taxon>
        <taxon>Dikarya</taxon>
        <taxon>Basidiomycota</taxon>
        <taxon>Ustilaginomycotina</taxon>
        <taxon>Exobasidiomycetes</taxon>
        <taxon>Entylomatales</taxon>
        <taxon>Entylomatales incertae sedis</taxon>
        <taxon>Tilletiopsis</taxon>
    </lineage>
</organism>
<reference evidence="1 2" key="1">
    <citation type="journal article" date="2018" name="Mol. Biol. Evol.">
        <title>Broad Genomic Sampling Reveals a Smut Pathogenic Ancestry of the Fungal Clade Ustilaginomycotina.</title>
        <authorList>
            <person name="Kijpornyongpan T."/>
            <person name="Mondo S.J."/>
            <person name="Barry K."/>
            <person name="Sandor L."/>
            <person name="Lee J."/>
            <person name="Lipzen A."/>
            <person name="Pangilinan J."/>
            <person name="LaButti K."/>
            <person name="Hainaut M."/>
            <person name="Henrissat B."/>
            <person name="Grigoriev I.V."/>
            <person name="Spatafora J.W."/>
            <person name="Aime M.C."/>
        </authorList>
    </citation>
    <scope>NUCLEOTIDE SEQUENCE [LARGE SCALE GENOMIC DNA]</scope>
    <source>
        <strain evidence="1 2">MCA 4186</strain>
    </source>
</reference>
<evidence type="ECO:0000313" key="1">
    <source>
        <dbReference type="EMBL" id="PWN94640.1"/>
    </source>
</evidence>
<evidence type="ECO:0000313" key="2">
    <source>
        <dbReference type="Proteomes" id="UP000245946"/>
    </source>
</evidence>
<sequence length="135" mass="15419">MSAPTSLLSLPVELLTEVLLYCDTLVLRIMKYLAAIRTTNTSKVQRRRVHSTMVIRSEGDEPITVEQFWKCFSFFAKHANKSALETYQDFRFKLVGLEHEKVVADGKYEAWIHPDGGSDDTDANGYTAGFFGYEW</sequence>
<keyword evidence="2" id="KW-1185">Reference proteome</keyword>
<gene>
    <name evidence="1" type="ORF">FA09DRAFT_332764</name>
</gene>
<dbReference type="GeneID" id="37271141"/>
<dbReference type="EMBL" id="KZ819310">
    <property type="protein sequence ID" value="PWN94640.1"/>
    <property type="molecule type" value="Genomic_DNA"/>
</dbReference>
<protein>
    <recommendedName>
        <fullName evidence="3">F-box domain-containing protein</fullName>
    </recommendedName>
</protein>
<evidence type="ECO:0008006" key="3">
    <source>
        <dbReference type="Google" id="ProtNLM"/>
    </source>
</evidence>
<accession>A0A316YYU0</accession>
<dbReference type="RefSeq" id="XP_025594919.1">
    <property type="nucleotide sequence ID" value="XM_025743597.1"/>
</dbReference>
<proteinExistence type="predicted"/>
<dbReference type="Proteomes" id="UP000245946">
    <property type="component" value="Unassembled WGS sequence"/>
</dbReference>
<dbReference type="AlphaFoldDB" id="A0A316YYU0"/>